<evidence type="ECO:0000256" key="2">
    <source>
        <dbReference type="ARBA" id="ARBA00022798"/>
    </source>
</evidence>
<evidence type="ECO:0000256" key="3">
    <source>
        <dbReference type="ARBA" id="ARBA00022801"/>
    </source>
</evidence>
<dbReference type="GO" id="GO:0008889">
    <property type="term" value="F:glycerophosphodiester phosphodiesterase activity"/>
    <property type="evidence" value="ECO:0007669"/>
    <property type="project" value="UniProtKB-EC"/>
</dbReference>
<sequence length="172" mass="19287">MSHHLFEDSITKHPSVAPQLNPFIQPPRLFLESSQFAYQFAQSTSSKYVVLYCDLQLTKDGASFYRSDPRLDNFTTMSVVFPKGRTTYSTLVDFDAIVIMGNRESIAPSEALEEMKQFADVVNLPRSSIVAAPPASSSPPSPTWLTRWCVNRVFGVQTMYSAFLLVCFVDAK</sequence>
<evidence type="ECO:0000313" key="5">
    <source>
        <dbReference type="EMBL" id="THU49505.1"/>
    </source>
</evidence>
<reference evidence="5 6" key="1">
    <citation type="journal article" date="2019" name="Nat. Plants">
        <title>Genome sequencing of Musa balbisiana reveals subgenome evolution and function divergence in polyploid bananas.</title>
        <authorList>
            <person name="Yao X."/>
        </authorList>
    </citation>
    <scope>NUCLEOTIDE SEQUENCE [LARGE SCALE GENOMIC DNA]</scope>
    <source>
        <strain evidence="6">cv. DH-PKW</strain>
        <tissue evidence="5">Leaves</tissue>
    </source>
</reference>
<dbReference type="PANTHER" id="PTHR43620">
    <property type="entry name" value="GLYCEROPHOSPHORYL DIESTER PHOSPHODIESTERASE"/>
    <property type="match status" value="1"/>
</dbReference>
<protein>
    <recommendedName>
        <fullName evidence="1">glycerophosphodiester phosphodiesterase</fullName>
        <ecNumber evidence="1">3.1.4.46</ecNumber>
    </recommendedName>
</protein>
<dbReference type="GO" id="GO:0006629">
    <property type="term" value="P:lipid metabolic process"/>
    <property type="evidence" value="ECO:0007669"/>
    <property type="project" value="InterPro"/>
</dbReference>
<dbReference type="InterPro" id="IPR017946">
    <property type="entry name" value="PLC-like_Pdiesterase_TIM-brl"/>
</dbReference>
<gene>
    <name evidence="5" type="ORF">C4D60_Mb06t10260</name>
</gene>
<name>A0A4S8IM17_MUSBA</name>
<dbReference type="Proteomes" id="UP000317650">
    <property type="component" value="Chromosome 6"/>
</dbReference>
<organism evidence="5 6">
    <name type="scientific">Musa balbisiana</name>
    <name type="common">Banana</name>
    <dbReference type="NCBI Taxonomy" id="52838"/>
    <lineage>
        <taxon>Eukaryota</taxon>
        <taxon>Viridiplantae</taxon>
        <taxon>Streptophyta</taxon>
        <taxon>Embryophyta</taxon>
        <taxon>Tracheophyta</taxon>
        <taxon>Spermatophyta</taxon>
        <taxon>Magnoliopsida</taxon>
        <taxon>Liliopsida</taxon>
        <taxon>Zingiberales</taxon>
        <taxon>Musaceae</taxon>
        <taxon>Musa</taxon>
    </lineage>
</organism>
<proteinExistence type="predicted"/>
<evidence type="ECO:0000256" key="1">
    <source>
        <dbReference type="ARBA" id="ARBA00012247"/>
    </source>
</evidence>
<dbReference type="PANTHER" id="PTHR43620:SF44">
    <property type="entry name" value="GLYCEROPHOSPHODIESTER PHOSPHODIESTERASE GDPDL6-RELATED"/>
    <property type="match status" value="1"/>
</dbReference>
<keyword evidence="6" id="KW-1185">Reference proteome</keyword>
<dbReference type="AlphaFoldDB" id="A0A4S8IM17"/>
<dbReference type="STRING" id="52838.A0A4S8IM17"/>
<evidence type="ECO:0000313" key="6">
    <source>
        <dbReference type="Proteomes" id="UP000317650"/>
    </source>
</evidence>
<keyword evidence="3" id="KW-0378">Hydrolase</keyword>
<dbReference type="EMBL" id="PYDT01000009">
    <property type="protein sequence ID" value="THU49505.1"/>
    <property type="molecule type" value="Genomic_DNA"/>
</dbReference>
<comment type="catalytic activity">
    <reaction evidence="4">
        <text>a sn-glycero-3-phosphodiester + H2O = an alcohol + sn-glycerol 3-phosphate + H(+)</text>
        <dbReference type="Rhea" id="RHEA:12969"/>
        <dbReference type="ChEBI" id="CHEBI:15377"/>
        <dbReference type="ChEBI" id="CHEBI:15378"/>
        <dbReference type="ChEBI" id="CHEBI:30879"/>
        <dbReference type="ChEBI" id="CHEBI:57597"/>
        <dbReference type="ChEBI" id="CHEBI:83408"/>
        <dbReference type="EC" id="3.1.4.46"/>
    </reaction>
</comment>
<comment type="caution">
    <text evidence="5">The sequence shown here is derived from an EMBL/GenBank/DDBJ whole genome shotgun (WGS) entry which is preliminary data.</text>
</comment>
<accession>A0A4S8IM17</accession>
<dbReference type="SUPFAM" id="SSF51695">
    <property type="entry name" value="PLC-like phosphodiesterases"/>
    <property type="match status" value="1"/>
</dbReference>
<keyword evidence="2" id="KW-0319">Glycerol metabolism</keyword>
<evidence type="ECO:0000256" key="4">
    <source>
        <dbReference type="ARBA" id="ARBA00047512"/>
    </source>
</evidence>
<dbReference type="GO" id="GO:0006071">
    <property type="term" value="P:glycerol metabolic process"/>
    <property type="evidence" value="ECO:0007669"/>
    <property type="project" value="UniProtKB-KW"/>
</dbReference>
<dbReference type="EC" id="3.1.4.46" evidence="1"/>